<gene>
    <name evidence="1" type="ORF">K7432_002627</name>
</gene>
<dbReference type="Proteomes" id="UP001479436">
    <property type="component" value="Unassembled WGS sequence"/>
</dbReference>
<evidence type="ECO:0000313" key="2">
    <source>
        <dbReference type="Proteomes" id="UP001479436"/>
    </source>
</evidence>
<dbReference type="EMBL" id="JASJQH010000072">
    <property type="protein sequence ID" value="KAK9767527.1"/>
    <property type="molecule type" value="Genomic_DNA"/>
</dbReference>
<name>A0ABR2X1H4_9FUNG</name>
<protein>
    <submittedName>
        <fullName evidence="1">Uncharacterized protein</fullName>
    </submittedName>
</protein>
<comment type="caution">
    <text evidence="1">The sequence shown here is derived from an EMBL/GenBank/DDBJ whole genome shotgun (WGS) entry which is preliminary data.</text>
</comment>
<organism evidence="1 2">
    <name type="scientific">Basidiobolus ranarum</name>
    <dbReference type="NCBI Taxonomy" id="34480"/>
    <lineage>
        <taxon>Eukaryota</taxon>
        <taxon>Fungi</taxon>
        <taxon>Fungi incertae sedis</taxon>
        <taxon>Zoopagomycota</taxon>
        <taxon>Entomophthoromycotina</taxon>
        <taxon>Basidiobolomycetes</taxon>
        <taxon>Basidiobolales</taxon>
        <taxon>Basidiobolaceae</taxon>
        <taxon>Basidiobolus</taxon>
    </lineage>
</organism>
<evidence type="ECO:0000313" key="1">
    <source>
        <dbReference type="EMBL" id="KAK9767527.1"/>
    </source>
</evidence>
<accession>A0ABR2X1H4</accession>
<keyword evidence="2" id="KW-1185">Reference proteome</keyword>
<sequence length="218" mass="24376">MRLFRQTRISKQKACKRASKHEVLAHEARDIMTGKRKHSDSVKTIKALQDPDTMNKVLPLLRGLPEVGSSDDMSFLFSQEPAQPISTVHLSLKETRPRIELVDFSPLDTIATTHGPVQNNEPPPRDAASVYTYWWGYEMYLPDELVKQLIMEGNTAGAVVELVAALSVAIPALAPFTKVISGFISIQIALIQRKDHDSGIILTSTWILPALLIPRQWK</sequence>
<proteinExistence type="predicted"/>
<reference evidence="1 2" key="1">
    <citation type="submission" date="2023-04" db="EMBL/GenBank/DDBJ databases">
        <title>Genome of Basidiobolus ranarum AG-B5.</title>
        <authorList>
            <person name="Stajich J.E."/>
            <person name="Carter-House D."/>
            <person name="Gryganskyi A."/>
        </authorList>
    </citation>
    <scope>NUCLEOTIDE SEQUENCE [LARGE SCALE GENOMIC DNA]</scope>
    <source>
        <strain evidence="1 2">AG-B5</strain>
    </source>
</reference>